<comment type="subunit">
    <text evidence="9">Heterodimer of an alpha and a beta subunit.</text>
</comment>
<dbReference type="InterPro" id="IPR001330">
    <property type="entry name" value="Prenyltrans"/>
</dbReference>
<evidence type="ECO:0000256" key="1">
    <source>
        <dbReference type="ARBA" id="ARBA00010497"/>
    </source>
</evidence>
<sequence length="490" mass="54654">MGRFKPSPSDHVQTETSITQSVQSATENALAKLFEQCDADRYKINRNAHLNFTARLIFQGFPRRYTSQDASQPWLLFWNFQALQTLGISFDASNKERAIATILRTQHPKGGFGGGPAQNAHLLSNYAAVCTLAIMGSSSPDGGWDQIDRKAMYEWFMSLKEPDGSFLVCHHGEVDMRGIYCLLVVATMLNLLTPELVRGLREFVASCQTYEGGFSAASQPYFSASPPSLESLLSSPRPPLGEAHGGYSYCALASLILLEAVDPHPNPTKWMGIDVKRLYRWAISLQALHIELGGFRGRTNKLVDGCYSWWLGGLFPMLAEIMGGVQDAPKVKYDESPTAGITDEWAGEEECLFNRQALQRFILISSQSESGGLRDKPGRPSDAYHTLYNLSGLSSAQHRVRRTAKQKEEIIRKWVPLPSKDTQVFDDHIVRFSEEVLKNVFVASMSWEEDEPASRYVGGAANRLNATHPIFDLTTTVTKGIMNHFYHQDC</sequence>
<name>A0A9P6B5W6_9AGAM</name>
<evidence type="ECO:0000256" key="4">
    <source>
        <dbReference type="ARBA" id="ARBA00022602"/>
    </source>
</evidence>
<comment type="function">
    <text evidence="9">Catalyzes the transfer of a farnesyl moiety from farnesyl diphosphate to a cysteine at the fourth position from the C-terminus of several proteins. The beta subunit is responsible for peptide-binding.</text>
</comment>
<dbReference type="AlphaFoldDB" id="A0A9P6B5W6"/>
<dbReference type="GO" id="GO:0005965">
    <property type="term" value="C:protein farnesyltransferase complex"/>
    <property type="evidence" value="ECO:0007669"/>
    <property type="project" value="UniProtKB-UniRule"/>
</dbReference>
<dbReference type="Gene3D" id="1.50.10.20">
    <property type="match status" value="1"/>
</dbReference>
<dbReference type="PANTHER" id="PTHR11774:SF6">
    <property type="entry name" value="PROTEIN FARNESYLTRANSFERASE SUBUNIT BETA"/>
    <property type="match status" value="1"/>
</dbReference>
<comment type="caution">
    <text evidence="12">The sequence shown here is derived from an EMBL/GenBank/DDBJ whole genome shotgun (WGS) entry which is preliminary data.</text>
</comment>
<evidence type="ECO:0000256" key="3">
    <source>
        <dbReference type="ARBA" id="ARBA00015798"/>
    </source>
</evidence>
<dbReference type="InterPro" id="IPR026872">
    <property type="entry name" value="FTB"/>
</dbReference>
<dbReference type="GO" id="GO:0004660">
    <property type="term" value="F:protein farnesyltransferase activity"/>
    <property type="evidence" value="ECO:0007669"/>
    <property type="project" value="UniProtKB-UniRule"/>
</dbReference>
<dbReference type="Pfam" id="PF00432">
    <property type="entry name" value="Prenyltrans"/>
    <property type="match status" value="1"/>
</dbReference>
<dbReference type="EMBL" id="MU128926">
    <property type="protein sequence ID" value="KAF9518323.1"/>
    <property type="molecule type" value="Genomic_DNA"/>
</dbReference>
<evidence type="ECO:0000259" key="11">
    <source>
        <dbReference type="Pfam" id="PF00432"/>
    </source>
</evidence>
<evidence type="ECO:0000256" key="9">
    <source>
        <dbReference type="RuleBase" id="RU365056"/>
    </source>
</evidence>
<keyword evidence="6 9" id="KW-0479">Metal-binding</keyword>
<keyword evidence="7" id="KW-0677">Repeat</keyword>
<keyword evidence="8 9" id="KW-0862">Zinc</keyword>
<dbReference type="SUPFAM" id="SSF48239">
    <property type="entry name" value="Terpenoid cyclases/Protein prenyltransferases"/>
    <property type="match status" value="1"/>
</dbReference>
<dbReference type="GO" id="GO:0097354">
    <property type="term" value="P:prenylation"/>
    <property type="evidence" value="ECO:0007669"/>
    <property type="project" value="UniProtKB-UniRule"/>
</dbReference>
<protein>
    <recommendedName>
        <fullName evidence="3 9">Protein farnesyltransferase subunit beta</fullName>
        <shortName evidence="9">FTase-beta</shortName>
        <ecNumber evidence="2 9">2.5.1.58</ecNumber>
    </recommendedName>
</protein>
<feature type="domain" description="Prenyltransferase alpha-alpha toroid" evidence="11">
    <location>
        <begin position="45"/>
        <end position="422"/>
    </location>
</feature>
<evidence type="ECO:0000256" key="7">
    <source>
        <dbReference type="ARBA" id="ARBA00022737"/>
    </source>
</evidence>
<accession>A0A9P6B5W6</accession>
<keyword evidence="13" id="KW-1185">Reference proteome</keyword>
<comment type="cofactor">
    <cofactor evidence="9">
        <name>Zn(2+)</name>
        <dbReference type="ChEBI" id="CHEBI:29105"/>
    </cofactor>
    <text evidence="9">Binds 1 zinc ion per subunit.</text>
</comment>
<dbReference type="PANTHER" id="PTHR11774">
    <property type="entry name" value="GERANYLGERANYL TRANSFERASE TYPE BETA SUBUNIT"/>
    <property type="match status" value="1"/>
</dbReference>
<evidence type="ECO:0000256" key="10">
    <source>
        <dbReference type="SAM" id="MobiDB-lite"/>
    </source>
</evidence>
<reference evidence="12" key="1">
    <citation type="journal article" date="2020" name="Nat. Commun.">
        <title>Large-scale genome sequencing of mycorrhizal fungi provides insights into the early evolution of symbiotic traits.</title>
        <authorList>
            <person name="Miyauchi S."/>
            <person name="Kiss E."/>
            <person name="Kuo A."/>
            <person name="Drula E."/>
            <person name="Kohler A."/>
            <person name="Sanchez-Garcia M."/>
            <person name="Morin E."/>
            <person name="Andreopoulos B."/>
            <person name="Barry K.W."/>
            <person name="Bonito G."/>
            <person name="Buee M."/>
            <person name="Carver A."/>
            <person name="Chen C."/>
            <person name="Cichocki N."/>
            <person name="Clum A."/>
            <person name="Culley D."/>
            <person name="Crous P.W."/>
            <person name="Fauchery L."/>
            <person name="Girlanda M."/>
            <person name="Hayes R.D."/>
            <person name="Keri Z."/>
            <person name="LaButti K."/>
            <person name="Lipzen A."/>
            <person name="Lombard V."/>
            <person name="Magnuson J."/>
            <person name="Maillard F."/>
            <person name="Murat C."/>
            <person name="Nolan M."/>
            <person name="Ohm R.A."/>
            <person name="Pangilinan J."/>
            <person name="Pereira M.F."/>
            <person name="Perotto S."/>
            <person name="Peter M."/>
            <person name="Pfister S."/>
            <person name="Riley R."/>
            <person name="Sitrit Y."/>
            <person name="Stielow J.B."/>
            <person name="Szollosi G."/>
            <person name="Zifcakova L."/>
            <person name="Stursova M."/>
            <person name="Spatafora J.W."/>
            <person name="Tedersoo L."/>
            <person name="Vaario L.M."/>
            <person name="Yamada A."/>
            <person name="Yan M."/>
            <person name="Wang P."/>
            <person name="Xu J."/>
            <person name="Bruns T."/>
            <person name="Baldrian P."/>
            <person name="Vilgalys R."/>
            <person name="Dunand C."/>
            <person name="Henrissat B."/>
            <person name="Grigoriev I.V."/>
            <person name="Hibbett D."/>
            <person name="Nagy L.G."/>
            <person name="Martin F.M."/>
        </authorList>
    </citation>
    <scope>NUCLEOTIDE SEQUENCE</scope>
    <source>
        <strain evidence="12">UP504</strain>
    </source>
</reference>
<proteinExistence type="inferred from homology"/>
<comment type="catalytic activity">
    <reaction evidence="9">
        <text>L-cysteinyl-[protein] + (2E,6E)-farnesyl diphosphate = S-(2E,6E)-farnesyl-L-cysteinyl-[protein] + diphosphate</text>
        <dbReference type="Rhea" id="RHEA:13345"/>
        <dbReference type="Rhea" id="RHEA-COMP:10131"/>
        <dbReference type="Rhea" id="RHEA-COMP:11535"/>
        <dbReference type="ChEBI" id="CHEBI:29950"/>
        <dbReference type="ChEBI" id="CHEBI:33019"/>
        <dbReference type="ChEBI" id="CHEBI:86019"/>
        <dbReference type="ChEBI" id="CHEBI:175763"/>
    </reaction>
</comment>
<comment type="similarity">
    <text evidence="1 9">Belongs to the protein prenyltransferase subunit beta family.</text>
</comment>
<gene>
    <name evidence="12" type="ORF">BS47DRAFT_335961</name>
</gene>
<evidence type="ECO:0000256" key="2">
    <source>
        <dbReference type="ARBA" id="ARBA00012702"/>
    </source>
</evidence>
<feature type="compositionally biased region" description="Polar residues" evidence="10">
    <location>
        <begin position="10"/>
        <end position="20"/>
    </location>
</feature>
<dbReference type="OrthoDB" id="10261146at2759"/>
<dbReference type="GO" id="GO:0008270">
    <property type="term" value="F:zinc ion binding"/>
    <property type="evidence" value="ECO:0007669"/>
    <property type="project" value="UniProtKB-UniRule"/>
</dbReference>
<dbReference type="InterPro" id="IPR045089">
    <property type="entry name" value="PGGT1B-like"/>
</dbReference>
<evidence type="ECO:0000256" key="8">
    <source>
        <dbReference type="ARBA" id="ARBA00022833"/>
    </source>
</evidence>
<feature type="region of interest" description="Disordered" evidence="10">
    <location>
        <begin position="1"/>
        <end position="20"/>
    </location>
</feature>
<dbReference type="EC" id="2.5.1.58" evidence="2 9"/>
<evidence type="ECO:0000256" key="6">
    <source>
        <dbReference type="ARBA" id="ARBA00022723"/>
    </source>
</evidence>
<keyword evidence="5 9" id="KW-0808">Transferase</keyword>
<dbReference type="CDD" id="cd02893">
    <property type="entry name" value="FTase"/>
    <property type="match status" value="1"/>
</dbReference>
<evidence type="ECO:0000256" key="5">
    <source>
        <dbReference type="ARBA" id="ARBA00022679"/>
    </source>
</evidence>
<dbReference type="Proteomes" id="UP000886523">
    <property type="component" value="Unassembled WGS sequence"/>
</dbReference>
<evidence type="ECO:0000313" key="13">
    <source>
        <dbReference type="Proteomes" id="UP000886523"/>
    </source>
</evidence>
<keyword evidence="4 9" id="KW-0637">Prenyltransferase</keyword>
<organism evidence="12 13">
    <name type="scientific">Hydnum rufescens UP504</name>
    <dbReference type="NCBI Taxonomy" id="1448309"/>
    <lineage>
        <taxon>Eukaryota</taxon>
        <taxon>Fungi</taxon>
        <taxon>Dikarya</taxon>
        <taxon>Basidiomycota</taxon>
        <taxon>Agaricomycotina</taxon>
        <taxon>Agaricomycetes</taxon>
        <taxon>Cantharellales</taxon>
        <taxon>Hydnaceae</taxon>
        <taxon>Hydnum</taxon>
    </lineage>
</organism>
<evidence type="ECO:0000313" key="12">
    <source>
        <dbReference type="EMBL" id="KAF9518323.1"/>
    </source>
</evidence>
<dbReference type="InterPro" id="IPR008930">
    <property type="entry name" value="Terpenoid_cyclase/PrenylTrfase"/>
</dbReference>